<evidence type="ECO:0000256" key="4">
    <source>
        <dbReference type="ARBA" id="ARBA00022825"/>
    </source>
</evidence>
<evidence type="ECO:0000256" key="1">
    <source>
        <dbReference type="ARBA" id="ARBA00011073"/>
    </source>
</evidence>
<dbReference type="EMBL" id="JAEKOZ010000009">
    <property type="protein sequence ID" value="MBJ3808771.1"/>
    <property type="molecule type" value="Genomic_DNA"/>
</dbReference>
<dbReference type="PIRSF" id="PIRSF037854">
    <property type="entry name" value="Dihydropyridine_esterase"/>
    <property type="match status" value="1"/>
</dbReference>
<reference evidence="10 11" key="1">
    <citation type="submission" date="2020-12" db="EMBL/GenBank/DDBJ databases">
        <title>Streptomyces typhae sp. nov., a novel endophytic actinomycete isolated from the root of cattail pollen (Typha angustifolia L.).</title>
        <authorList>
            <person name="Peng C."/>
            <person name="Liu C."/>
        </authorList>
    </citation>
    <scope>NUCLEOTIDE SEQUENCE [LARGE SCALE GENOMIC DNA]</scope>
    <source>
        <strain evidence="10 11">JCM 4753</strain>
    </source>
</reference>
<evidence type="ECO:0000256" key="3">
    <source>
        <dbReference type="ARBA" id="ARBA00022801"/>
    </source>
</evidence>
<dbReference type="SUPFAM" id="SSF52743">
    <property type="entry name" value="Subtilisin-like"/>
    <property type="match status" value="1"/>
</dbReference>
<evidence type="ECO:0000313" key="11">
    <source>
        <dbReference type="Proteomes" id="UP000634780"/>
    </source>
</evidence>
<dbReference type="InterPro" id="IPR015500">
    <property type="entry name" value="Peptidase_S8_subtilisin-rel"/>
</dbReference>
<comment type="caution">
    <text evidence="10">The sequence shown here is derived from an EMBL/GenBank/DDBJ whole genome shotgun (WGS) entry which is preliminary data.</text>
</comment>
<feature type="domain" description="Peptidase S8/S53" evidence="9">
    <location>
        <begin position="230"/>
        <end position="495"/>
    </location>
</feature>
<dbReference type="Proteomes" id="UP000634780">
    <property type="component" value="Unassembled WGS sequence"/>
</dbReference>
<sequence>MRQHRNQHRKKACAVVIAVALGAGVVGPAGAGADSRGSGRAPAQAGPPHRAQAGPAQHLTLVTGDRVTVGPKGRLLRFTPAKGRERIPVSTRTVRGHALVLPYDAERLIAEGKVDRRLFDITELTSKVNRKAQRQGLRLIVGYRGTARAARAGVRAAGDTTVRRGLTSLNADAVTTPARDASALWKSLTGERGTASGVSRVWLDGTRRASLDKSVRQIGAPKAWQAGYDGKGVKIAVLDTGVDATHPDLKEQVVGAKNFTPSPDTKDRVGHGTHVASTAAGTGAKSGGRFKGVAPGAKVLNGKVLGDDGRGSDSGIIAGMEWAAAQGADVVNLSLGGADDIGVDPLEEAVNRLSADRGVLFAVAAGNEGYRGSIDSPGSADAALTVGAVDGHDKPAGFSSEGPRAGDAAVKPDVTAPGVDITAAAAPGSGIEKEVGQKPEGYLTISGTSMATPHAAGAAALLKQRHPDWQAADLKRALTSSTKGGTYTPYQQGSGRIAVDKAMKQTVVADPVSLNLGAPKWPHADDKPVTKKVTYSNLGTKDVTLDLTVTATDPKGRPAPDGFYTLGAKKVTVPAGGRAAVDLTAHTELGGSGRGTYSAYVVAKGGGQSVRTAAVVQREGEAYDLTLKYVGRDGRPARFYSSGLIGLSGPAADADFEVHDVSGTVKLRVPRGGYLLDAKIYEDPEDAAKGIDWLARPKLDVTRDMTLKVDARAAKPVDVTVPDQGAEQVTAYPQFELPDDIRAGVGVDSYAQLRTAHLGPEVTDGSLHQQWAGSWVKGGDEQYDILVGGKVDRLATGYTRHFEDSELATLKTRFGASAKGKRGVVGATGWLPGGSGIGTGWMAPQDAHTTRTFHVSTADKVEWDTFFDQLATDQNGDVISEASYGVHSPATYQPGRTYTRTFNTAVFGPRLGGDLGIYREGNEISGFVPVVADGEGNEGDSLFSSVRTTLYRDGRKIGENKDPLSGSEAFKVPAADAGYRLVTSVRRDPRVAPVSSRVDASWTFRSKKVAGEVRLPASTVRFTPKVGLDSRVPAGVTQSVPVTVQGSAAGDNLKSLAVYVSRDRGRTWKKATVRDGRISVRNPAAGKSVSFRAEVEDKKGNKATVAIRDAYYGK</sequence>
<evidence type="ECO:0000256" key="5">
    <source>
        <dbReference type="PROSITE-ProRule" id="PRU01240"/>
    </source>
</evidence>
<dbReference type="InterPro" id="IPR017297">
    <property type="entry name" value="Peptidase_S8A_DPH-A"/>
</dbReference>
<dbReference type="PANTHER" id="PTHR43399:SF4">
    <property type="entry name" value="CELL WALL-ASSOCIATED PROTEASE"/>
    <property type="match status" value="1"/>
</dbReference>
<dbReference type="InterPro" id="IPR022398">
    <property type="entry name" value="Peptidase_S8_His-AS"/>
</dbReference>
<keyword evidence="4 5" id="KW-0720">Serine protease</keyword>
<name>A0ABS0X707_9ACTN</name>
<dbReference type="Gene3D" id="3.40.50.200">
    <property type="entry name" value="Peptidase S8/S53 domain"/>
    <property type="match status" value="1"/>
</dbReference>
<dbReference type="PRINTS" id="PR00723">
    <property type="entry name" value="SUBTILISIN"/>
</dbReference>
<feature type="chain" id="PRO_5045047759" evidence="8">
    <location>
        <begin position="32"/>
        <end position="1114"/>
    </location>
</feature>
<evidence type="ECO:0000313" key="10">
    <source>
        <dbReference type="EMBL" id="MBJ3808771.1"/>
    </source>
</evidence>
<dbReference type="InterPro" id="IPR036852">
    <property type="entry name" value="Peptidase_S8/S53_dom_sf"/>
</dbReference>
<dbReference type="InterPro" id="IPR000209">
    <property type="entry name" value="Peptidase_S8/S53_dom"/>
</dbReference>
<dbReference type="PROSITE" id="PS00137">
    <property type="entry name" value="SUBTILASE_HIS"/>
    <property type="match status" value="1"/>
</dbReference>
<gene>
    <name evidence="10" type="ORF">JGB26_16885</name>
</gene>
<evidence type="ECO:0000256" key="8">
    <source>
        <dbReference type="SAM" id="SignalP"/>
    </source>
</evidence>
<comment type="similarity">
    <text evidence="1 5 6">Belongs to the peptidase S8 family.</text>
</comment>
<feature type="active site" description="Charge relay system" evidence="5">
    <location>
        <position position="271"/>
    </location>
</feature>
<evidence type="ECO:0000256" key="7">
    <source>
        <dbReference type="SAM" id="MobiDB-lite"/>
    </source>
</evidence>
<proteinExistence type="inferred from homology"/>
<dbReference type="PROSITE" id="PS00136">
    <property type="entry name" value="SUBTILASE_ASP"/>
    <property type="match status" value="1"/>
</dbReference>
<dbReference type="PROSITE" id="PS51892">
    <property type="entry name" value="SUBTILASE"/>
    <property type="match status" value="1"/>
</dbReference>
<evidence type="ECO:0000259" key="9">
    <source>
        <dbReference type="Pfam" id="PF00082"/>
    </source>
</evidence>
<dbReference type="InterPro" id="IPR023827">
    <property type="entry name" value="Peptidase_S8_Asp-AS"/>
</dbReference>
<feature type="signal peptide" evidence="8">
    <location>
        <begin position="1"/>
        <end position="31"/>
    </location>
</feature>
<dbReference type="PANTHER" id="PTHR43399">
    <property type="entry name" value="SUBTILISIN-RELATED"/>
    <property type="match status" value="1"/>
</dbReference>
<keyword evidence="8" id="KW-0732">Signal</keyword>
<feature type="region of interest" description="Disordered" evidence="7">
    <location>
        <begin position="29"/>
        <end position="55"/>
    </location>
</feature>
<accession>A0ABS0X707</accession>
<evidence type="ECO:0000256" key="2">
    <source>
        <dbReference type="ARBA" id="ARBA00022670"/>
    </source>
</evidence>
<dbReference type="InterPro" id="IPR051048">
    <property type="entry name" value="Peptidase_S8/S53_subtilisin"/>
</dbReference>
<feature type="active site" description="Charge relay system" evidence="5">
    <location>
        <position position="239"/>
    </location>
</feature>
<keyword evidence="2 5" id="KW-0645">Protease</keyword>
<evidence type="ECO:0000256" key="6">
    <source>
        <dbReference type="RuleBase" id="RU003355"/>
    </source>
</evidence>
<feature type="active site" description="Charge relay system" evidence="5">
    <location>
        <position position="449"/>
    </location>
</feature>
<dbReference type="Pfam" id="PF00082">
    <property type="entry name" value="Peptidase_S8"/>
    <property type="match status" value="1"/>
</dbReference>
<keyword evidence="11" id="KW-1185">Reference proteome</keyword>
<dbReference type="InterPro" id="IPR023828">
    <property type="entry name" value="Peptidase_S8_Ser-AS"/>
</dbReference>
<keyword evidence="3 5" id="KW-0378">Hydrolase</keyword>
<dbReference type="PROSITE" id="PS00138">
    <property type="entry name" value="SUBTILASE_SER"/>
    <property type="match status" value="1"/>
</dbReference>
<dbReference type="RefSeq" id="WP_190114640.1">
    <property type="nucleotide sequence ID" value="NZ_BMVR01000002.1"/>
</dbReference>
<organism evidence="10 11">
    <name type="scientific">Streptomyces flavofungini</name>
    <dbReference type="NCBI Taxonomy" id="68200"/>
    <lineage>
        <taxon>Bacteria</taxon>
        <taxon>Bacillati</taxon>
        <taxon>Actinomycetota</taxon>
        <taxon>Actinomycetes</taxon>
        <taxon>Kitasatosporales</taxon>
        <taxon>Streptomycetaceae</taxon>
        <taxon>Streptomyces</taxon>
    </lineage>
</organism>
<protein>
    <submittedName>
        <fullName evidence="10">S8 family serine peptidase</fullName>
    </submittedName>
</protein>
<feature type="compositionally biased region" description="Low complexity" evidence="7">
    <location>
        <begin position="31"/>
        <end position="43"/>
    </location>
</feature>